<evidence type="ECO:0000313" key="2">
    <source>
        <dbReference type="Proteomes" id="UP001585080"/>
    </source>
</evidence>
<keyword evidence="2" id="KW-1185">Reference proteome</keyword>
<organism evidence="1 2">
    <name type="scientific">Streptomyces broussonetiae</name>
    <dbReference type="NCBI Taxonomy" id="2686304"/>
    <lineage>
        <taxon>Bacteria</taxon>
        <taxon>Bacillati</taxon>
        <taxon>Actinomycetota</taxon>
        <taxon>Actinomycetes</taxon>
        <taxon>Kitasatosporales</taxon>
        <taxon>Streptomycetaceae</taxon>
        <taxon>Streptomyces</taxon>
    </lineage>
</organism>
<gene>
    <name evidence="1" type="ORF">VSS16_35695</name>
</gene>
<dbReference type="Proteomes" id="UP001585080">
    <property type="component" value="Unassembled WGS sequence"/>
</dbReference>
<comment type="caution">
    <text evidence="1">The sequence shown here is derived from an EMBL/GenBank/DDBJ whole genome shotgun (WGS) entry which is preliminary data.</text>
</comment>
<proteinExistence type="predicted"/>
<dbReference type="RefSeq" id="WP_376736415.1">
    <property type="nucleotide sequence ID" value="NZ_JAYMRP010000066.1"/>
</dbReference>
<protein>
    <submittedName>
        <fullName evidence="1">Uncharacterized protein</fullName>
    </submittedName>
</protein>
<accession>A0ABV5EMB0</accession>
<name>A0ABV5EMB0_9ACTN</name>
<sequence>MTAQRVSNLAGAVFTNTFTSSVTSGSFQDHGFVETMTALSLQIAACALAGGSVCSLGAVHLHPPVVHAAQPDGLVLLATDSGHGSGAGEEFVEGFG</sequence>
<reference evidence="1 2" key="1">
    <citation type="submission" date="2024-01" db="EMBL/GenBank/DDBJ databases">
        <title>Genome mining of biosynthetic gene clusters to explore secondary metabolites of Streptomyces sp.</title>
        <authorList>
            <person name="Baig A."/>
            <person name="Ajitkumar Shintre N."/>
            <person name="Kumar H."/>
            <person name="Anbarasu A."/>
            <person name="Ramaiah S."/>
        </authorList>
    </citation>
    <scope>NUCLEOTIDE SEQUENCE [LARGE SCALE GENOMIC DNA]</scope>
    <source>
        <strain evidence="1 2">A57</strain>
    </source>
</reference>
<evidence type="ECO:0000313" key="1">
    <source>
        <dbReference type="EMBL" id="MFB8777989.1"/>
    </source>
</evidence>
<dbReference type="EMBL" id="JAYMRP010000066">
    <property type="protein sequence ID" value="MFB8777989.1"/>
    <property type="molecule type" value="Genomic_DNA"/>
</dbReference>